<sequence length="103" mass="11424">MVDFSVDLNQLVSASNAWARASDHLDDAARKAREIRDSNKEVVWALYEEAWAAHVAAAQYMQDRLTEGSTETQSIGNVLAHVAKVYAEQDESFANVLIKLDEG</sequence>
<keyword evidence="2" id="KW-1185">Reference proteome</keyword>
<reference evidence="1 2" key="1">
    <citation type="submission" date="2024-10" db="EMBL/GenBank/DDBJ databases">
        <title>The Natural Products Discovery Center: Release of the First 8490 Sequenced Strains for Exploring Actinobacteria Biosynthetic Diversity.</title>
        <authorList>
            <person name="Kalkreuter E."/>
            <person name="Kautsar S.A."/>
            <person name="Yang D."/>
            <person name="Bader C.D."/>
            <person name="Teijaro C.N."/>
            <person name="Fluegel L."/>
            <person name="Davis C.M."/>
            <person name="Simpson J.R."/>
            <person name="Lauterbach L."/>
            <person name="Steele A.D."/>
            <person name="Gui C."/>
            <person name="Meng S."/>
            <person name="Li G."/>
            <person name="Viehrig K."/>
            <person name="Ye F."/>
            <person name="Su P."/>
            <person name="Kiefer A.F."/>
            <person name="Nichols A."/>
            <person name="Cepeda A.J."/>
            <person name="Yan W."/>
            <person name="Fan B."/>
            <person name="Jiang Y."/>
            <person name="Adhikari A."/>
            <person name="Zheng C.-J."/>
            <person name="Schuster L."/>
            <person name="Cowan T.M."/>
            <person name="Smanski M.J."/>
            <person name="Chevrette M.G."/>
            <person name="De Carvalho L.P.S."/>
            <person name="Shen B."/>
        </authorList>
    </citation>
    <scope>NUCLEOTIDE SEQUENCE [LARGE SCALE GENOMIC DNA]</scope>
    <source>
        <strain evidence="1 2">NPDC019626</strain>
    </source>
</reference>
<evidence type="ECO:0000313" key="2">
    <source>
        <dbReference type="Proteomes" id="UP001611450"/>
    </source>
</evidence>
<organism evidence="1 2">
    <name type="scientific">Nocardia beijingensis</name>
    <dbReference type="NCBI Taxonomy" id="95162"/>
    <lineage>
        <taxon>Bacteria</taxon>
        <taxon>Bacillati</taxon>
        <taxon>Actinomycetota</taxon>
        <taxon>Actinomycetes</taxon>
        <taxon>Mycobacteriales</taxon>
        <taxon>Nocardiaceae</taxon>
        <taxon>Nocardia</taxon>
    </lineage>
</organism>
<evidence type="ECO:0008006" key="3">
    <source>
        <dbReference type="Google" id="ProtNLM"/>
    </source>
</evidence>
<dbReference type="EMBL" id="JBIRXV010000001">
    <property type="protein sequence ID" value="MFI2320360.1"/>
    <property type="molecule type" value="Genomic_DNA"/>
</dbReference>
<protein>
    <recommendedName>
        <fullName evidence="3">Excreted virulence factor EspC (Type VII ESX diderm)</fullName>
    </recommendedName>
</protein>
<dbReference type="RefSeq" id="WP_396945181.1">
    <property type="nucleotide sequence ID" value="NZ_JBIRXV010000001.1"/>
</dbReference>
<dbReference type="Proteomes" id="UP001611450">
    <property type="component" value="Unassembled WGS sequence"/>
</dbReference>
<evidence type="ECO:0000313" key="1">
    <source>
        <dbReference type="EMBL" id="MFI2320360.1"/>
    </source>
</evidence>
<accession>A0ABW7WBL1</accession>
<comment type="caution">
    <text evidence="1">The sequence shown here is derived from an EMBL/GenBank/DDBJ whole genome shotgun (WGS) entry which is preliminary data.</text>
</comment>
<gene>
    <name evidence="1" type="ORF">ACH47G_07710</name>
</gene>
<name>A0ABW7WBL1_9NOCA</name>
<proteinExistence type="predicted"/>